<keyword evidence="2" id="KW-1185">Reference proteome</keyword>
<sequence>MCENGPENLASSPLCSPIMDHILFNDYIERLRNDDPCSPHQLELHGRIEATGPVSAPLHTLSETALSEPILSGYYLDADSLLVSDCPYIPYDSRLSASLISGEAFGSNNIRKETLTLSELHPEDNSYSTTNLPVDFQFRPEIGSSSNANAAYSEVVLTADFHPEPFFDSDGLSMYSTSVLNSWEVIQRPTSMSKFLQGDASTSHEHNAVEEGQGAPHTLTTVKHITPKSKKTRRKFKQHERQKMNLIRQNRACIRCQWLKEDCGEGYPCPRCQGSLATAKIWRMPCFRGRITDAELHRT</sequence>
<dbReference type="OrthoDB" id="5362630at2759"/>
<dbReference type="InterPro" id="IPR052973">
    <property type="entry name" value="Fungal_sec-metab_reg_TF"/>
</dbReference>
<accession>A0A8E2F364</accession>
<dbReference type="AlphaFoldDB" id="A0A8E2F364"/>
<dbReference type="EMBL" id="KV749378">
    <property type="protein sequence ID" value="OCL09702.1"/>
    <property type="molecule type" value="Genomic_DNA"/>
</dbReference>
<reference evidence="1 2" key="1">
    <citation type="journal article" date="2016" name="Nat. Commun.">
        <title>Ectomycorrhizal ecology is imprinted in the genome of the dominant symbiotic fungus Cenococcum geophilum.</title>
        <authorList>
            <consortium name="DOE Joint Genome Institute"/>
            <person name="Peter M."/>
            <person name="Kohler A."/>
            <person name="Ohm R.A."/>
            <person name="Kuo A."/>
            <person name="Krutzmann J."/>
            <person name="Morin E."/>
            <person name="Arend M."/>
            <person name="Barry K.W."/>
            <person name="Binder M."/>
            <person name="Choi C."/>
            <person name="Clum A."/>
            <person name="Copeland A."/>
            <person name="Grisel N."/>
            <person name="Haridas S."/>
            <person name="Kipfer T."/>
            <person name="LaButti K."/>
            <person name="Lindquist E."/>
            <person name="Lipzen A."/>
            <person name="Maire R."/>
            <person name="Meier B."/>
            <person name="Mihaltcheva S."/>
            <person name="Molinier V."/>
            <person name="Murat C."/>
            <person name="Poggeler S."/>
            <person name="Quandt C.A."/>
            <person name="Sperisen C."/>
            <person name="Tritt A."/>
            <person name="Tisserant E."/>
            <person name="Crous P.W."/>
            <person name="Henrissat B."/>
            <person name="Nehls U."/>
            <person name="Egli S."/>
            <person name="Spatafora J.W."/>
            <person name="Grigoriev I.V."/>
            <person name="Martin F.M."/>
        </authorList>
    </citation>
    <scope>NUCLEOTIDE SEQUENCE [LARGE SCALE GENOMIC DNA]</scope>
    <source>
        <strain evidence="1 2">CBS 207.34</strain>
    </source>
</reference>
<feature type="non-terminal residue" evidence="1">
    <location>
        <position position="299"/>
    </location>
</feature>
<evidence type="ECO:0000313" key="2">
    <source>
        <dbReference type="Proteomes" id="UP000250140"/>
    </source>
</evidence>
<proteinExistence type="predicted"/>
<dbReference type="PANTHER" id="PTHR35392">
    <property type="entry name" value="ZN(II)2CYS6 TRANSCRIPTION FACTOR (EUROFUNG)-RELATED-RELATED"/>
    <property type="match status" value="1"/>
</dbReference>
<gene>
    <name evidence="1" type="ORF">AOQ84DRAFT_438807</name>
</gene>
<evidence type="ECO:0000313" key="1">
    <source>
        <dbReference type="EMBL" id="OCL09702.1"/>
    </source>
</evidence>
<dbReference type="Proteomes" id="UP000250140">
    <property type="component" value="Unassembled WGS sequence"/>
</dbReference>
<organism evidence="1 2">
    <name type="scientific">Glonium stellatum</name>
    <dbReference type="NCBI Taxonomy" id="574774"/>
    <lineage>
        <taxon>Eukaryota</taxon>
        <taxon>Fungi</taxon>
        <taxon>Dikarya</taxon>
        <taxon>Ascomycota</taxon>
        <taxon>Pezizomycotina</taxon>
        <taxon>Dothideomycetes</taxon>
        <taxon>Pleosporomycetidae</taxon>
        <taxon>Gloniales</taxon>
        <taxon>Gloniaceae</taxon>
        <taxon>Glonium</taxon>
    </lineage>
</organism>
<protein>
    <submittedName>
        <fullName evidence="1">Uncharacterized protein</fullName>
    </submittedName>
</protein>
<name>A0A8E2F364_9PEZI</name>